<keyword evidence="2" id="KW-1185">Reference proteome</keyword>
<dbReference type="OrthoDB" id="2801457at2759"/>
<dbReference type="GeneID" id="24097428"/>
<dbReference type="EMBL" id="HE797085">
    <property type="protein sequence ID" value="CCM02517.1"/>
    <property type="molecule type" value="Genomic_DNA"/>
</dbReference>
<dbReference type="AlphaFoldDB" id="J4HWM4"/>
<protein>
    <submittedName>
        <fullName evidence="1">Uncharacterized protein</fullName>
    </submittedName>
</protein>
<dbReference type="HOGENOM" id="CLU_561435_0_0_1"/>
<dbReference type="Proteomes" id="UP000006352">
    <property type="component" value="Unassembled WGS sequence"/>
</dbReference>
<reference evidence="1 2" key="1">
    <citation type="journal article" date="2012" name="Appl. Environ. Microbiol.">
        <title>Short-read sequencing for genomic analysis of the brown rot fungus Fibroporia radiculosa.</title>
        <authorList>
            <person name="Tang J.D."/>
            <person name="Perkins A.D."/>
            <person name="Sonstegard T.S."/>
            <person name="Schroeder S.G."/>
            <person name="Burgess S.C."/>
            <person name="Diehl S.V."/>
        </authorList>
    </citation>
    <scope>NUCLEOTIDE SEQUENCE [LARGE SCALE GENOMIC DNA]</scope>
    <source>
        <strain evidence="1 2">TFFH 294</strain>
    </source>
</reference>
<proteinExistence type="predicted"/>
<dbReference type="Gene3D" id="1.20.1280.50">
    <property type="match status" value="1"/>
</dbReference>
<name>J4HWM4_9APHY</name>
<organism evidence="1 2">
    <name type="scientific">Fibroporia radiculosa</name>
    <dbReference type="NCBI Taxonomy" id="599839"/>
    <lineage>
        <taxon>Eukaryota</taxon>
        <taxon>Fungi</taxon>
        <taxon>Dikarya</taxon>
        <taxon>Basidiomycota</taxon>
        <taxon>Agaricomycotina</taxon>
        <taxon>Agaricomycetes</taxon>
        <taxon>Polyporales</taxon>
        <taxon>Fibroporiaceae</taxon>
        <taxon>Fibroporia</taxon>
    </lineage>
</organism>
<dbReference type="InParanoid" id="J4HWM4"/>
<evidence type="ECO:0000313" key="1">
    <source>
        <dbReference type="EMBL" id="CCM02517.1"/>
    </source>
</evidence>
<evidence type="ECO:0000313" key="2">
    <source>
        <dbReference type="Proteomes" id="UP000006352"/>
    </source>
</evidence>
<accession>J4HWM4</accession>
<dbReference type="RefSeq" id="XP_012181800.1">
    <property type="nucleotide sequence ID" value="XM_012326410.1"/>
</dbReference>
<gene>
    <name evidence="1" type="ORF">FIBRA_04619</name>
</gene>
<sequence>MNVRLLVRSSEPPLRTYTDNYMCLAPLHPTSTPIARISDDILYEIFDTLVAMPGANEPRPLSRKALKEGRSWLAVTYVCRYWRNVALNSPRLWTSIMFNNDCGPNMLREFLKRSRKSALSVSIEGPSLQDLDPMVRYLAAMCAVATHRINSLYISRFSPVETNIILSPFKNAAPHLSTLVVSAEQKPADSRDMDMIQIFDDKMPSLRSIIISQLSLQWRPYENLTQILLMNQPTPSLVQLLWTLQKCPMLDSLGLGLTNSKFACDPRSVLLDTDPIHLPRLANLLLVAHHDVAAKILSRIAFPSTSTVVLALQHPPTERIILDNSIVSHVQSVSLDVYDHIGVQGLKFSTTAGGTVHVQWDWREGVDEFTLVTRLQHVGDLVRFVGVRQLVVRALDYELFTQDWIHILEHMPALERLELSAPFCGMPTLFNALKRTRTSVDGETGFILCPGLKEFIVSHDDVSQEDIAWAVECFESRRDYGARLKLLQLDFKRPLEEFNPALTSRLIEGDLADVVRTLDPSEETTALQQDAPCCGHGGICMRVGT</sequence>